<dbReference type="AlphaFoldDB" id="A0A5P8WFD1"/>
<organism evidence="1 2">
    <name type="scientific">Nostoc sphaeroides CCNUC1</name>
    <dbReference type="NCBI Taxonomy" id="2653204"/>
    <lineage>
        <taxon>Bacteria</taxon>
        <taxon>Bacillati</taxon>
        <taxon>Cyanobacteriota</taxon>
        <taxon>Cyanophyceae</taxon>
        <taxon>Nostocales</taxon>
        <taxon>Nostocaceae</taxon>
        <taxon>Nostoc</taxon>
    </lineage>
</organism>
<evidence type="ECO:0000313" key="2">
    <source>
        <dbReference type="Proteomes" id="UP000326678"/>
    </source>
</evidence>
<dbReference type="RefSeq" id="WP_152592034.1">
    <property type="nucleotide sequence ID" value="NZ_CP045227.1"/>
</dbReference>
<dbReference type="Proteomes" id="UP000326678">
    <property type="component" value="Chromosome Gxm2"/>
</dbReference>
<dbReference type="KEGG" id="nsh:GXM_09029"/>
<gene>
    <name evidence="1" type="ORF">GXM_09029</name>
</gene>
<evidence type="ECO:0000313" key="1">
    <source>
        <dbReference type="EMBL" id="QFS51535.1"/>
    </source>
</evidence>
<accession>A0A5P8WFD1</accession>
<dbReference type="EMBL" id="CP045227">
    <property type="protein sequence ID" value="QFS51535.1"/>
    <property type="molecule type" value="Genomic_DNA"/>
</dbReference>
<keyword evidence="2" id="KW-1185">Reference proteome</keyword>
<sequence>MLTTYEPSIFDGLNKFPVARQCLEKHKDALREAGAVICKHGLQQKVGLALLHKHFDLLPHERLIENIEDSKVYINPIIGVDDAAILPYLWKLNYTNVTQNSSWFPLEFQYKSAAQPDDIKAIESQG</sequence>
<reference evidence="1 2" key="1">
    <citation type="submission" date="2019-10" db="EMBL/GenBank/DDBJ databases">
        <title>Genomic and transcriptomic insights into the perfect genentic adaptation of a filamentous nitrogen-fixing cyanobacterium to rice fields.</title>
        <authorList>
            <person name="Chen Z."/>
        </authorList>
    </citation>
    <scope>NUCLEOTIDE SEQUENCE [LARGE SCALE GENOMIC DNA]</scope>
    <source>
        <strain evidence="1">CCNUC1</strain>
    </source>
</reference>
<name>A0A5P8WFD1_9NOSO</name>
<protein>
    <submittedName>
        <fullName evidence="1">Uncharacterized protein</fullName>
    </submittedName>
</protein>
<proteinExistence type="predicted"/>